<dbReference type="GO" id="GO:0009279">
    <property type="term" value="C:cell outer membrane"/>
    <property type="evidence" value="ECO:0007669"/>
    <property type="project" value="UniProtKB-SubCell"/>
</dbReference>
<comment type="subcellular location">
    <subcellularLocation>
        <location evidence="1">Cell outer membrane</location>
    </subcellularLocation>
</comment>
<feature type="signal peptide" evidence="5">
    <location>
        <begin position="1"/>
        <end position="25"/>
    </location>
</feature>
<dbReference type="Pfam" id="PF00691">
    <property type="entry name" value="OmpA"/>
    <property type="match status" value="1"/>
</dbReference>
<dbReference type="InterPro" id="IPR006664">
    <property type="entry name" value="OMP_bac"/>
</dbReference>
<sequence length="445" mass="47559">MNYSTIKKVVAYSMLSVLGIATASAQDAATTATPAKVFGGRGQYRTWSLGVNAGVLAPVVLIGGSNDFTNWDVNLGYGLTLRKQLGHAFGLELAGLRGDLSGDNTDAVGGVANNRKAFETKLGYAASLSGVVNVATVDFLRRENSVNFVVKAGYGLAGYSFAYTTGANVTTDFEGTYGDDKDNKYVKEQFIPIGVGIKFKLSDRVNFDLGYNMYLLDGDNLDGTYAKFATKDKWSYGYGGVEFSLGSSAKPNLDWVNPVALMYDELKDPTLRQEVEALKSRVSTLENTVNQLSADADGDGVSNKFDKCPNTPAGTAVDGAGCPIVHPEPTTVTPAPTMGSYSPIMFEFDSSVLKTASYPILDKLSSDLRANSAATVWLNGYASAEGTDEYNLRLSTDRANSVKTYLVNSGVDAGRINVKGYGEANPVASNSTEEGRIQNRRVEIK</sequence>
<evidence type="ECO:0000313" key="7">
    <source>
        <dbReference type="EMBL" id="MXV13948.1"/>
    </source>
</evidence>
<name>A0A7K1XSV1_9SPHI</name>
<dbReference type="InterPro" id="IPR006665">
    <property type="entry name" value="OmpA-like"/>
</dbReference>
<evidence type="ECO:0000313" key="8">
    <source>
        <dbReference type="Proteomes" id="UP000451233"/>
    </source>
</evidence>
<dbReference type="Proteomes" id="UP000451233">
    <property type="component" value="Unassembled WGS sequence"/>
</dbReference>
<evidence type="ECO:0000256" key="5">
    <source>
        <dbReference type="SAM" id="SignalP"/>
    </source>
</evidence>
<evidence type="ECO:0000256" key="1">
    <source>
        <dbReference type="ARBA" id="ARBA00004442"/>
    </source>
</evidence>
<feature type="chain" id="PRO_5029615024" evidence="5">
    <location>
        <begin position="26"/>
        <end position="445"/>
    </location>
</feature>
<evidence type="ECO:0000256" key="2">
    <source>
        <dbReference type="ARBA" id="ARBA00023136"/>
    </source>
</evidence>
<dbReference type="RefSeq" id="WP_160904962.1">
    <property type="nucleotide sequence ID" value="NZ_WVHS01000001.1"/>
</dbReference>
<keyword evidence="8" id="KW-1185">Reference proteome</keyword>
<dbReference type="GO" id="GO:0005509">
    <property type="term" value="F:calcium ion binding"/>
    <property type="evidence" value="ECO:0007669"/>
    <property type="project" value="InterPro"/>
</dbReference>
<evidence type="ECO:0000256" key="3">
    <source>
        <dbReference type="ARBA" id="ARBA00023237"/>
    </source>
</evidence>
<organism evidence="7 8">
    <name type="scientific">Hufsiella ginkgonis</name>
    <dbReference type="NCBI Taxonomy" id="2695274"/>
    <lineage>
        <taxon>Bacteria</taxon>
        <taxon>Pseudomonadati</taxon>
        <taxon>Bacteroidota</taxon>
        <taxon>Sphingobacteriia</taxon>
        <taxon>Sphingobacteriales</taxon>
        <taxon>Sphingobacteriaceae</taxon>
        <taxon>Hufsiella</taxon>
    </lineage>
</organism>
<dbReference type="AlphaFoldDB" id="A0A7K1XSV1"/>
<proteinExistence type="predicted"/>
<dbReference type="SUPFAM" id="SSF103088">
    <property type="entry name" value="OmpA-like"/>
    <property type="match status" value="1"/>
</dbReference>
<accession>A0A7K1XSV1</accession>
<evidence type="ECO:0000259" key="6">
    <source>
        <dbReference type="PROSITE" id="PS51123"/>
    </source>
</evidence>
<dbReference type="Gene3D" id="3.30.1330.60">
    <property type="entry name" value="OmpA-like domain"/>
    <property type="match status" value="1"/>
</dbReference>
<dbReference type="PRINTS" id="PR01021">
    <property type="entry name" value="OMPADOMAIN"/>
</dbReference>
<dbReference type="InterPro" id="IPR028974">
    <property type="entry name" value="TSP_type-3_rpt"/>
</dbReference>
<dbReference type="PANTHER" id="PTHR30329">
    <property type="entry name" value="STATOR ELEMENT OF FLAGELLAR MOTOR COMPLEX"/>
    <property type="match status" value="1"/>
</dbReference>
<keyword evidence="5" id="KW-0732">Signal</keyword>
<keyword evidence="2 4" id="KW-0472">Membrane</keyword>
<gene>
    <name evidence="7" type="ORF">GS398_01440</name>
</gene>
<protein>
    <submittedName>
        <fullName evidence="7">OmpA family protein</fullName>
    </submittedName>
</protein>
<comment type="caution">
    <text evidence="7">The sequence shown here is derived from an EMBL/GenBank/DDBJ whole genome shotgun (WGS) entry which is preliminary data.</text>
</comment>
<dbReference type="InterPro" id="IPR050330">
    <property type="entry name" value="Bact_OuterMem_StrucFunc"/>
</dbReference>
<dbReference type="EMBL" id="WVHS01000001">
    <property type="protein sequence ID" value="MXV13948.1"/>
    <property type="molecule type" value="Genomic_DNA"/>
</dbReference>
<dbReference type="PANTHER" id="PTHR30329:SF21">
    <property type="entry name" value="LIPOPROTEIN YIAD-RELATED"/>
    <property type="match status" value="1"/>
</dbReference>
<dbReference type="PROSITE" id="PS51123">
    <property type="entry name" value="OMPA_2"/>
    <property type="match status" value="1"/>
</dbReference>
<evidence type="ECO:0000256" key="4">
    <source>
        <dbReference type="PROSITE-ProRule" id="PRU00473"/>
    </source>
</evidence>
<dbReference type="InterPro" id="IPR036737">
    <property type="entry name" value="OmpA-like_sf"/>
</dbReference>
<feature type="domain" description="OmpA-like" evidence="6">
    <location>
        <begin position="333"/>
        <end position="445"/>
    </location>
</feature>
<dbReference type="SUPFAM" id="SSF103647">
    <property type="entry name" value="TSP type-3 repeat"/>
    <property type="match status" value="1"/>
</dbReference>
<keyword evidence="3" id="KW-0998">Cell outer membrane</keyword>
<dbReference type="CDD" id="cd07185">
    <property type="entry name" value="OmpA_C-like"/>
    <property type="match status" value="1"/>
</dbReference>
<reference evidence="7 8" key="1">
    <citation type="submission" date="2019-11" db="EMBL/GenBank/DDBJ databases">
        <title>Pedobacter sp. HMF7056 Genome sequencing and assembly.</title>
        <authorList>
            <person name="Kang H."/>
            <person name="Kim H."/>
            <person name="Joh K."/>
        </authorList>
    </citation>
    <scope>NUCLEOTIDE SEQUENCE [LARGE SCALE GENOMIC DNA]</scope>
    <source>
        <strain evidence="7 8">HMF7056</strain>
    </source>
</reference>